<comment type="caution">
    <text evidence="1">The sequence shown here is derived from an EMBL/GenBank/DDBJ whole genome shotgun (WGS) entry which is preliminary data.</text>
</comment>
<dbReference type="Proteomes" id="UP000494120">
    <property type="component" value="Unassembled WGS sequence"/>
</dbReference>
<dbReference type="EMBL" id="CABVQG010000030">
    <property type="protein sequence ID" value="VWD19105.1"/>
    <property type="molecule type" value="Genomic_DNA"/>
</dbReference>
<keyword evidence="2" id="KW-1185">Reference proteome</keyword>
<evidence type="ECO:0000313" key="2">
    <source>
        <dbReference type="Proteomes" id="UP000494120"/>
    </source>
</evidence>
<dbReference type="RefSeq" id="WP_237432538.1">
    <property type="nucleotide sequence ID" value="NZ_CP091646.1"/>
</dbReference>
<reference evidence="1 2" key="1">
    <citation type="submission" date="2019-09" db="EMBL/GenBank/DDBJ databases">
        <authorList>
            <person name="Depoorter E."/>
        </authorList>
    </citation>
    <scope>NUCLEOTIDE SEQUENCE [LARGE SCALE GENOMIC DNA]</scope>
    <source>
        <strain evidence="1 2">R-17378</strain>
    </source>
</reference>
<proteinExistence type="predicted"/>
<protein>
    <submittedName>
        <fullName evidence="1">Uncharacterized protein</fullName>
    </submittedName>
</protein>
<organism evidence="1 2">
    <name type="scientific">Burkholderia aenigmatica</name>
    <dbReference type="NCBI Taxonomy" id="2015348"/>
    <lineage>
        <taxon>Bacteria</taxon>
        <taxon>Pseudomonadati</taxon>
        <taxon>Pseudomonadota</taxon>
        <taxon>Betaproteobacteria</taxon>
        <taxon>Burkholderiales</taxon>
        <taxon>Burkholderiaceae</taxon>
        <taxon>Burkholderia</taxon>
        <taxon>Burkholderia cepacia complex</taxon>
    </lineage>
</organism>
<evidence type="ECO:0000313" key="1">
    <source>
        <dbReference type="EMBL" id="VWD19105.1"/>
    </source>
</evidence>
<gene>
    <name evidence="1" type="ORF">BLA17378_06470</name>
</gene>
<accession>A0ABY6Y194</accession>
<sequence length="120" mass="13056">MTRCICAAKSRFGTGDGEVGGNLASGIVAVAFYLPTKQGMKLWIPVPIEHKGGGLTPNSTPESEFGFFHLNLKCVAEASRGGSLLAEAGLEFEHGRNDVQQIKGRPRRPTLRRCCNRRWA</sequence>
<name>A0ABY6Y194_9BURK</name>